<reference evidence="2" key="1">
    <citation type="submission" date="2013-08" db="EMBL/GenBank/DDBJ databases">
        <authorList>
            <person name="Mendez C."/>
            <person name="Richter M."/>
            <person name="Ferrer M."/>
            <person name="Sanchez J."/>
        </authorList>
    </citation>
    <scope>NUCLEOTIDE SEQUENCE</scope>
</reference>
<proteinExistence type="predicted"/>
<organism evidence="2">
    <name type="scientific">mine drainage metagenome</name>
    <dbReference type="NCBI Taxonomy" id="410659"/>
    <lineage>
        <taxon>unclassified sequences</taxon>
        <taxon>metagenomes</taxon>
        <taxon>ecological metagenomes</taxon>
    </lineage>
</organism>
<name>T1BWV2_9ZZZZ</name>
<feature type="domain" description="SseB protein N-terminal" evidence="1">
    <location>
        <begin position="20"/>
        <end position="122"/>
    </location>
</feature>
<protein>
    <submittedName>
        <fullName evidence="2">Enhanced serine sensitivity protein SseB</fullName>
    </submittedName>
</protein>
<evidence type="ECO:0000259" key="1">
    <source>
        <dbReference type="Pfam" id="PF07179"/>
    </source>
</evidence>
<dbReference type="InterPro" id="IPR009839">
    <property type="entry name" value="SseB_N"/>
</dbReference>
<dbReference type="Pfam" id="PF07179">
    <property type="entry name" value="SseB"/>
    <property type="match status" value="1"/>
</dbReference>
<gene>
    <name evidence="2" type="ORF">B1B_03404</name>
</gene>
<dbReference type="AlphaFoldDB" id="T1BWV2"/>
<dbReference type="EMBL" id="AUZY01002095">
    <property type="protein sequence ID" value="EQD73078.1"/>
    <property type="molecule type" value="Genomic_DNA"/>
</dbReference>
<sequence length="246" mass="27049">MASASKLEALLEVIRSAKCAEDAAQSEEAFFEALLDTTVYAHSPSGPIPPGRVRFVQFRRPDNGQTVLPFFTDLAQAKVPLSPERALVSMTGRELFEWTRGATLMMNPNREQVALYPAEIEALLEGRPLGRFGREPITLGDLTDGCPPSIPADDLVIALRNCFASEPTVSAGYLVEVLRKHEQQTETILLLVVVAPRMHAERLVHLISLVLQTSRPDISLPLTMVCHSAEEDLPAICDRGIQFYGT</sequence>
<comment type="caution">
    <text evidence="2">The sequence shown here is derived from an EMBL/GenBank/DDBJ whole genome shotgun (WGS) entry which is preliminary data.</text>
</comment>
<accession>T1BWV2</accession>
<reference evidence="2" key="2">
    <citation type="journal article" date="2014" name="ISME J.">
        <title>Microbial stratification in low pH oxic and suboxic macroscopic growths along an acid mine drainage.</title>
        <authorList>
            <person name="Mendez-Garcia C."/>
            <person name="Mesa V."/>
            <person name="Sprenger R.R."/>
            <person name="Richter M."/>
            <person name="Diez M.S."/>
            <person name="Solano J."/>
            <person name="Bargiela R."/>
            <person name="Golyshina O.V."/>
            <person name="Manteca A."/>
            <person name="Ramos J.L."/>
            <person name="Gallego J.R."/>
            <person name="Llorente I."/>
            <person name="Martins Dos Santos V.A."/>
            <person name="Jensen O.N."/>
            <person name="Pelaez A.I."/>
            <person name="Sanchez J."/>
            <person name="Ferrer M."/>
        </authorList>
    </citation>
    <scope>NUCLEOTIDE SEQUENCE</scope>
</reference>
<evidence type="ECO:0000313" key="2">
    <source>
        <dbReference type="EMBL" id="EQD73078.1"/>
    </source>
</evidence>